<protein>
    <submittedName>
        <fullName evidence="1">Uncharacterized protein</fullName>
    </submittedName>
</protein>
<dbReference type="Gramene" id="TuG1812G0200002823.01.T04">
    <property type="protein sequence ID" value="TuG1812G0200002823.01.T04"/>
    <property type="gene ID" value="TuG1812G0200002823.01"/>
</dbReference>
<dbReference type="Gramene" id="TuG1812G0200002823.01.T06">
    <property type="protein sequence ID" value="TuG1812G0200002823.01.T06"/>
    <property type="gene ID" value="TuG1812G0200002823.01"/>
</dbReference>
<proteinExistence type="predicted"/>
<dbReference type="Gramene" id="TuG1812G0200002823.01.T05">
    <property type="protein sequence ID" value="TuG1812G0200002823.01.T05"/>
    <property type="gene ID" value="TuG1812G0200002823.01"/>
</dbReference>
<accession>A0A8R7PEV8</accession>
<dbReference type="EnsemblPlants" id="TuG1812G0200002823.01.T04">
    <property type="protein sequence ID" value="TuG1812G0200002823.01.T04"/>
    <property type="gene ID" value="TuG1812G0200002823.01"/>
</dbReference>
<dbReference type="EnsemblPlants" id="TuG1812G0200002823.01.T05">
    <property type="protein sequence ID" value="TuG1812G0200002823.01.T05"/>
    <property type="gene ID" value="TuG1812G0200002823.01"/>
</dbReference>
<dbReference type="EnsemblPlants" id="TuG1812G0200002823.01.T06">
    <property type="protein sequence ID" value="TuG1812G0200002823.01.T06"/>
    <property type="gene ID" value="TuG1812G0200002823.01"/>
</dbReference>
<reference evidence="2" key="1">
    <citation type="journal article" date="2013" name="Nature">
        <title>Draft genome of the wheat A-genome progenitor Triticum urartu.</title>
        <authorList>
            <person name="Ling H.Q."/>
            <person name="Zhao S."/>
            <person name="Liu D."/>
            <person name="Wang J."/>
            <person name="Sun H."/>
            <person name="Zhang C."/>
            <person name="Fan H."/>
            <person name="Li D."/>
            <person name="Dong L."/>
            <person name="Tao Y."/>
            <person name="Gao C."/>
            <person name="Wu H."/>
            <person name="Li Y."/>
            <person name="Cui Y."/>
            <person name="Guo X."/>
            <person name="Zheng S."/>
            <person name="Wang B."/>
            <person name="Yu K."/>
            <person name="Liang Q."/>
            <person name="Yang W."/>
            <person name="Lou X."/>
            <person name="Chen J."/>
            <person name="Feng M."/>
            <person name="Jian J."/>
            <person name="Zhang X."/>
            <person name="Luo G."/>
            <person name="Jiang Y."/>
            <person name="Liu J."/>
            <person name="Wang Z."/>
            <person name="Sha Y."/>
            <person name="Zhang B."/>
            <person name="Wu H."/>
            <person name="Tang D."/>
            <person name="Shen Q."/>
            <person name="Xue P."/>
            <person name="Zou S."/>
            <person name="Wang X."/>
            <person name="Liu X."/>
            <person name="Wang F."/>
            <person name="Yang Y."/>
            <person name="An X."/>
            <person name="Dong Z."/>
            <person name="Zhang K."/>
            <person name="Zhang X."/>
            <person name="Luo M.C."/>
            <person name="Dvorak J."/>
            <person name="Tong Y."/>
            <person name="Wang J."/>
            <person name="Yang H."/>
            <person name="Li Z."/>
            <person name="Wang D."/>
            <person name="Zhang A."/>
            <person name="Wang J."/>
        </authorList>
    </citation>
    <scope>NUCLEOTIDE SEQUENCE</scope>
    <source>
        <strain evidence="2">cv. G1812</strain>
    </source>
</reference>
<dbReference type="Gramene" id="TuG1812G0200002823.01.T03">
    <property type="protein sequence ID" value="TuG1812G0200002823.01.T03"/>
    <property type="gene ID" value="TuG1812G0200002823.01"/>
</dbReference>
<sequence length="102" mass="12542">MLYVKPQNVVMAFEEYDFLECLSQIGLSYYKKEGASVDISIKSRRHCNFRRHVQCRCRVRRRKKNIRRAVQCRLRRLHERCQRRPIELSWRPNKFGSWTCHQ</sequence>
<dbReference type="EnsemblPlants" id="TuG1812G0200002823.01.T01">
    <property type="protein sequence ID" value="TuG1812G0200002823.01.T01"/>
    <property type="gene ID" value="TuG1812G0200002823.01"/>
</dbReference>
<reference evidence="1" key="2">
    <citation type="submission" date="2018-03" db="EMBL/GenBank/DDBJ databases">
        <title>The Triticum urartu genome reveals the dynamic nature of wheat genome evolution.</title>
        <authorList>
            <person name="Ling H."/>
            <person name="Ma B."/>
            <person name="Shi X."/>
            <person name="Liu H."/>
            <person name="Dong L."/>
            <person name="Sun H."/>
            <person name="Cao Y."/>
            <person name="Gao Q."/>
            <person name="Zheng S."/>
            <person name="Li Y."/>
            <person name="Yu Y."/>
            <person name="Du H."/>
            <person name="Qi M."/>
            <person name="Li Y."/>
            <person name="Yu H."/>
            <person name="Cui Y."/>
            <person name="Wang N."/>
            <person name="Chen C."/>
            <person name="Wu H."/>
            <person name="Zhao Y."/>
            <person name="Zhang J."/>
            <person name="Li Y."/>
            <person name="Zhou W."/>
            <person name="Zhang B."/>
            <person name="Hu W."/>
            <person name="Eijk M."/>
            <person name="Tang J."/>
            <person name="Witsenboer H."/>
            <person name="Zhao S."/>
            <person name="Li Z."/>
            <person name="Zhang A."/>
            <person name="Wang D."/>
            <person name="Liang C."/>
        </authorList>
    </citation>
    <scope>NUCLEOTIDE SEQUENCE [LARGE SCALE GENOMIC DNA]</scope>
    <source>
        <strain evidence="1">cv. G1812</strain>
    </source>
</reference>
<evidence type="ECO:0000313" key="1">
    <source>
        <dbReference type="EnsemblPlants" id="TuG1812G0200002823.01.T05"/>
    </source>
</evidence>
<organism evidence="1 2">
    <name type="scientific">Triticum urartu</name>
    <name type="common">Red wild einkorn</name>
    <name type="synonym">Crithodium urartu</name>
    <dbReference type="NCBI Taxonomy" id="4572"/>
    <lineage>
        <taxon>Eukaryota</taxon>
        <taxon>Viridiplantae</taxon>
        <taxon>Streptophyta</taxon>
        <taxon>Embryophyta</taxon>
        <taxon>Tracheophyta</taxon>
        <taxon>Spermatophyta</taxon>
        <taxon>Magnoliopsida</taxon>
        <taxon>Liliopsida</taxon>
        <taxon>Poales</taxon>
        <taxon>Poaceae</taxon>
        <taxon>BOP clade</taxon>
        <taxon>Pooideae</taxon>
        <taxon>Triticodae</taxon>
        <taxon>Triticeae</taxon>
        <taxon>Triticinae</taxon>
        <taxon>Triticum</taxon>
    </lineage>
</organism>
<dbReference type="EnsemblPlants" id="TuG1812G0200002823.01.T03">
    <property type="protein sequence ID" value="TuG1812G0200002823.01.T03"/>
    <property type="gene ID" value="TuG1812G0200002823.01"/>
</dbReference>
<keyword evidence="2" id="KW-1185">Reference proteome</keyword>
<evidence type="ECO:0000313" key="2">
    <source>
        <dbReference type="Proteomes" id="UP000015106"/>
    </source>
</evidence>
<dbReference type="Proteomes" id="UP000015106">
    <property type="component" value="Chromosome 2"/>
</dbReference>
<name>A0A8R7PEV8_TRIUA</name>
<dbReference type="Gramene" id="TuG1812G0200002823.01.T01">
    <property type="protein sequence ID" value="TuG1812G0200002823.01.T01"/>
    <property type="gene ID" value="TuG1812G0200002823.01"/>
</dbReference>
<dbReference type="AlphaFoldDB" id="A0A8R7PEV8"/>
<reference evidence="1" key="3">
    <citation type="submission" date="2022-06" db="UniProtKB">
        <authorList>
            <consortium name="EnsemblPlants"/>
        </authorList>
    </citation>
    <scope>IDENTIFICATION</scope>
</reference>